<organism evidence="1 2">
    <name type="scientific">Enhydrobacter aerosaccus</name>
    <dbReference type="NCBI Taxonomy" id="225324"/>
    <lineage>
        <taxon>Bacteria</taxon>
        <taxon>Pseudomonadati</taxon>
        <taxon>Pseudomonadota</taxon>
        <taxon>Alphaproteobacteria</taxon>
        <taxon>Hyphomicrobiales</taxon>
        <taxon>Enhydrobacter</taxon>
    </lineage>
</organism>
<name>A0A1T4PTR1_9HYPH</name>
<sequence length="262" mass="28938">MADEHPIHRSISADELLSTAHTRSFCNILFPPDLVLDEADLSESRFERCLFRVPLIRGVDFSGSIFEDCRFAPTRFASCKLPGTRFTGCTLFDVEQKKGSSFAFCDLQAAEMTKCNFATCSFERCDLYNVHAVECSFRGVQFGHSSFTKALSRRSTLARASFDGCNFSFGDLSGLQLQNCQFLSCKFSEASFIDTDLSDAMLSACQLDRVEWDRAKLRNADLRGSRLSGLNLAVLADYAGLTVSESEQSGLLEGLGIAVQPD</sequence>
<evidence type="ECO:0000313" key="2">
    <source>
        <dbReference type="Proteomes" id="UP000190092"/>
    </source>
</evidence>
<dbReference type="OrthoDB" id="5293049at2"/>
<dbReference type="PANTHER" id="PTHR14136:SF17">
    <property type="entry name" value="BTB_POZ DOMAIN-CONTAINING PROTEIN KCTD9"/>
    <property type="match status" value="1"/>
</dbReference>
<protein>
    <submittedName>
        <fullName evidence="1">Pentapeptide repeat-containing protein</fullName>
    </submittedName>
</protein>
<dbReference type="AlphaFoldDB" id="A0A1T4PTR1"/>
<dbReference type="Pfam" id="PF00805">
    <property type="entry name" value="Pentapeptide"/>
    <property type="match status" value="2"/>
</dbReference>
<dbReference type="Pfam" id="PF13599">
    <property type="entry name" value="Pentapeptide_4"/>
    <property type="match status" value="1"/>
</dbReference>
<dbReference type="PANTHER" id="PTHR14136">
    <property type="entry name" value="BTB_POZ DOMAIN-CONTAINING PROTEIN KCTD9"/>
    <property type="match status" value="1"/>
</dbReference>
<dbReference type="RefSeq" id="WP_085934637.1">
    <property type="nucleotide sequence ID" value="NZ_FUWJ01000002.1"/>
</dbReference>
<dbReference type="STRING" id="225324.SAMN02745126_03007"/>
<dbReference type="Gene3D" id="2.160.20.80">
    <property type="entry name" value="E3 ubiquitin-protein ligase SopA"/>
    <property type="match status" value="2"/>
</dbReference>
<dbReference type="Proteomes" id="UP000190092">
    <property type="component" value="Unassembled WGS sequence"/>
</dbReference>
<proteinExistence type="predicted"/>
<accession>A0A1T4PTR1</accession>
<dbReference type="SUPFAM" id="SSF141571">
    <property type="entry name" value="Pentapeptide repeat-like"/>
    <property type="match status" value="2"/>
</dbReference>
<evidence type="ECO:0000313" key="1">
    <source>
        <dbReference type="EMBL" id="SJZ94910.1"/>
    </source>
</evidence>
<reference evidence="2" key="1">
    <citation type="submission" date="2017-02" db="EMBL/GenBank/DDBJ databases">
        <authorList>
            <person name="Varghese N."/>
            <person name="Submissions S."/>
        </authorList>
    </citation>
    <scope>NUCLEOTIDE SEQUENCE [LARGE SCALE GENOMIC DNA]</scope>
    <source>
        <strain evidence="2">ATCC 27094</strain>
    </source>
</reference>
<gene>
    <name evidence="1" type="ORF">SAMN02745126_03007</name>
</gene>
<dbReference type="InterPro" id="IPR051082">
    <property type="entry name" value="Pentapeptide-BTB/POZ_domain"/>
</dbReference>
<dbReference type="InterPro" id="IPR001646">
    <property type="entry name" value="5peptide_repeat"/>
</dbReference>
<dbReference type="EMBL" id="FUWJ01000002">
    <property type="protein sequence ID" value="SJZ94910.1"/>
    <property type="molecule type" value="Genomic_DNA"/>
</dbReference>
<keyword evidence="2" id="KW-1185">Reference proteome</keyword>